<dbReference type="SUPFAM" id="SSF52540">
    <property type="entry name" value="P-loop containing nucleoside triphosphate hydrolases"/>
    <property type="match status" value="1"/>
</dbReference>
<dbReference type="PROSITE" id="PS50893">
    <property type="entry name" value="ABC_TRANSPORTER_2"/>
    <property type="match status" value="1"/>
</dbReference>
<dbReference type="NCBIfam" id="TIGR03864">
    <property type="entry name" value="PQQ_ABC_ATP"/>
    <property type="match status" value="1"/>
</dbReference>
<gene>
    <name evidence="5" type="ORF">MTBPR1_80049</name>
</gene>
<proteinExistence type="predicted"/>
<evidence type="ECO:0000256" key="1">
    <source>
        <dbReference type="ARBA" id="ARBA00022448"/>
    </source>
</evidence>
<sequence>MTKQTEVFSVNGLSYSYGNGKAALRDASFSIEKGSFTALLGPNGAGKSTLFSIATALINADAGALKVGGVDIVGNSRKALSKMGIVFQQTTLDLDLSILQNLRYFAALHGLARKVRDERIEKELVRLDLYERRHEKVRLLNGGHKRRVEIARALLHKPEILLLDEATVGLDVPSRKAIVEHVHRLCKEDGVGVLWATHLIDEISLDDHVVVLHQGEVKTAQPAQMMVQQYGSLDQAFAHFTEVRQAS</sequence>
<keyword evidence="6" id="KW-1185">Reference proteome</keyword>
<dbReference type="Proteomes" id="UP000231658">
    <property type="component" value="Unassembled WGS sequence"/>
</dbReference>
<keyword evidence="2" id="KW-0547">Nucleotide-binding</keyword>
<evidence type="ECO:0000313" key="5">
    <source>
        <dbReference type="EMBL" id="SCA57995.1"/>
    </source>
</evidence>
<evidence type="ECO:0000313" key="6">
    <source>
        <dbReference type="Proteomes" id="UP000231658"/>
    </source>
</evidence>
<evidence type="ECO:0000259" key="4">
    <source>
        <dbReference type="PROSITE" id="PS50893"/>
    </source>
</evidence>
<dbReference type="Gene3D" id="3.40.50.300">
    <property type="entry name" value="P-loop containing nucleotide triphosphate hydrolases"/>
    <property type="match status" value="1"/>
</dbReference>
<reference evidence="5 6" key="1">
    <citation type="submission" date="2016-07" db="EMBL/GenBank/DDBJ databases">
        <authorList>
            <person name="Lefevre C.T."/>
        </authorList>
    </citation>
    <scope>NUCLEOTIDE SEQUENCE [LARGE SCALE GENOMIC DNA]</scope>
    <source>
        <strain evidence="5">PR1</strain>
    </source>
</reference>
<dbReference type="InterPro" id="IPR003593">
    <property type="entry name" value="AAA+_ATPase"/>
</dbReference>
<evidence type="ECO:0000256" key="2">
    <source>
        <dbReference type="ARBA" id="ARBA00022741"/>
    </source>
</evidence>
<dbReference type="STRING" id="1867952.MTBPR1_80049"/>
<dbReference type="PANTHER" id="PTHR42711:SF10">
    <property type="entry name" value="ABC TRANSPORTER ATP-BINDING PROTEIN"/>
    <property type="match status" value="1"/>
</dbReference>
<dbReference type="AlphaFoldDB" id="A0A1C3RL52"/>
<keyword evidence="1" id="KW-0813">Transport</keyword>
<dbReference type="InterPro" id="IPR050763">
    <property type="entry name" value="ABC_transporter_ATP-binding"/>
</dbReference>
<dbReference type="PANTHER" id="PTHR42711">
    <property type="entry name" value="ABC TRANSPORTER ATP-BINDING PROTEIN"/>
    <property type="match status" value="1"/>
</dbReference>
<protein>
    <submittedName>
        <fullName evidence="5">Putative ABC transporter, ATPase</fullName>
    </submittedName>
</protein>
<evidence type="ECO:0000256" key="3">
    <source>
        <dbReference type="ARBA" id="ARBA00022840"/>
    </source>
</evidence>
<feature type="domain" description="ABC transporter" evidence="4">
    <location>
        <begin position="8"/>
        <end position="239"/>
    </location>
</feature>
<accession>A0A1C3RL52</accession>
<dbReference type="InterPro" id="IPR003439">
    <property type="entry name" value="ABC_transporter-like_ATP-bd"/>
</dbReference>
<keyword evidence="3" id="KW-0067">ATP-binding</keyword>
<name>A0A1C3RL52_9PROT</name>
<dbReference type="Pfam" id="PF00005">
    <property type="entry name" value="ABC_tran"/>
    <property type="match status" value="1"/>
</dbReference>
<dbReference type="EMBL" id="FLYE01000047">
    <property type="protein sequence ID" value="SCA57995.1"/>
    <property type="molecule type" value="Genomic_DNA"/>
</dbReference>
<dbReference type="GO" id="GO:0005524">
    <property type="term" value="F:ATP binding"/>
    <property type="evidence" value="ECO:0007669"/>
    <property type="project" value="UniProtKB-KW"/>
</dbReference>
<dbReference type="SMART" id="SM00382">
    <property type="entry name" value="AAA"/>
    <property type="match status" value="1"/>
</dbReference>
<dbReference type="GO" id="GO:0016887">
    <property type="term" value="F:ATP hydrolysis activity"/>
    <property type="evidence" value="ECO:0007669"/>
    <property type="project" value="InterPro"/>
</dbReference>
<dbReference type="InterPro" id="IPR022467">
    <property type="entry name" value="ABC_transprt_ATP-bd_su_PQQ"/>
</dbReference>
<organism evidence="5 6">
    <name type="scientific">Candidatus Terasakiella magnetica</name>
    <dbReference type="NCBI Taxonomy" id="1867952"/>
    <lineage>
        <taxon>Bacteria</taxon>
        <taxon>Pseudomonadati</taxon>
        <taxon>Pseudomonadota</taxon>
        <taxon>Alphaproteobacteria</taxon>
        <taxon>Rhodospirillales</taxon>
        <taxon>Terasakiellaceae</taxon>
        <taxon>Terasakiella</taxon>
    </lineage>
</organism>
<dbReference type="InterPro" id="IPR027417">
    <property type="entry name" value="P-loop_NTPase"/>
</dbReference>
<dbReference type="OrthoDB" id="9778547at2"/>
<dbReference type="RefSeq" id="WP_069190003.1">
    <property type="nucleotide sequence ID" value="NZ_FLYE01000047.1"/>
</dbReference>